<evidence type="ECO:0000313" key="3">
    <source>
        <dbReference type="EMBL" id="MFC4307648.1"/>
    </source>
</evidence>
<comment type="caution">
    <text evidence="3">The sequence shown here is derived from an EMBL/GenBank/DDBJ whole genome shotgun (WGS) entry which is preliminary data.</text>
</comment>
<feature type="region of interest" description="Disordered" evidence="1">
    <location>
        <begin position="20"/>
        <end position="111"/>
    </location>
</feature>
<evidence type="ECO:0000256" key="2">
    <source>
        <dbReference type="SAM" id="SignalP"/>
    </source>
</evidence>
<feature type="signal peptide" evidence="2">
    <location>
        <begin position="1"/>
        <end position="23"/>
    </location>
</feature>
<dbReference type="EMBL" id="JBHSDU010000001">
    <property type="protein sequence ID" value="MFC4307648.1"/>
    <property type="molecule type" value="Genomic_DNA"/>
</dbReference>
<name>A0ABV8SJB6_9GAMM</name>
<keyword evidence="4" id="KW-1185">Reference proteome</keyword>
<dbReference type="RefSeq" id="WP_380594094.1">
    <property type="nucleotide sequence ID" value="NZ_JBHSDU010000001.1"/>
</dbReference>
<feature type="compositionally biased region" description="Polar residues" evidence="1">
    <location>
        <begin position="62"/>
        <end position="74"/>
    </location>
</feature>
<reference evidence="4" key="1">
    <citation type="journal article" date="2019" name="Int. J. Syst. Evol. Microbiol.">
        <title>The Global Catalogue of Microorganisms (GCM) 10K type strain sequencing project: providing services to taxonomists for standard genome sequencing and annotation.</title>
        <authorList>
            <consortium name="The Broad Institute Genomics Platform"/>
            <consortium name="The Broad Institute Genome Sequencing Center for Infectious Disease"/>
            <person name="Wu L."/>
            <person name="Ma J."/>
        </authorList>
    </citation>
    <scope>NUCLEOTIDE SEQUENCE [LARGE SCALE GENOMIC DNA]</scope>
    <source>
        <strain evidence="4">CGMCC 1.10759</strain>
    </source>
</reference>
<organism evidence="3 4">
    <name type="scientific">Steroidobacter flavus</name>
    <dbReference type="NCBI Taxonomy" id="1842136"/>
    <lineage>
        <taxon>Bacteria</taxon>
        <taxon>Pseudomonadati</taxon>
        <taxon>Pseudomonadota</taxon>
        <taxon>Gammaproteobacteria</taxon>
        <taxon>Steroidobacterales</taxon>
        <taxon>Steroidobacteraceae</taxon>
        <taxon>Steroidobacter</taxon>
    </lineage>
</organism>
<proteinExistence type="predicted"/>
<accession>A0ABV8SJB6</accession>
<dbReference type="Proteomes" id="UP001595904">
    <property type="component" value="Unassembled WGS sequence"/>
</dbReference>
<protein>
    <submittedName>
        <fullName evidence="3">Uncharacterized protein</fullName>
    </submittedName>
</protein>
<feature type="chain" id="PRO_5046516899" evidence="2">
    <location>
        <begin position="24"/>
        <end position="316"/>
    </location>
</feature>
<sequence>MKTKLLLTVATVAAVLAGTQADAQQPPPGAGIQRETTVPKLESGKWTGKRLADGQPDVEGHWSNTIANHNNWTDPQGGVPGDPNPRARPKTQRSERAPSRVSDPPDGELPFQPWARAVQQEYLKYFHDPIKEQYVEPLARCAPAGVPKSFTWHGYEIRQFPGYVVFLFNSGTRVIHLDGKPHLPENIKLWNADSRGRWEGNTLIVDVANNNAKARLARTGEFFSENARIEERYIFNNEGTRYNYVATVTDPTVFTRPWTATIPARRFTLEDEPDGWHYEVALANQPAGKPPLIERYERICVENNGPFGNVAVLGAK</sequence>
<keyword evidence="2" id="KW-0732">Signal</keyword>
<gene>
    <name evidence="3" type="ORF">ACFPN2_01005</name>
</gene>
<evidence type="ECO:0000256" key="1">
    <source>
        <dbReference type="SAM" id="MobiDB-lite"/>
    </source>
</evidence>
<evidence type="ECO:0000313" key="4">
    <source>
        <dbReference type="Proteomes" id="UP001595904"/>
    </source>
</evidence>